<dbReference type="RefSeq" id="WP_119009170.1">
    <property type="nucleotide sequence ID" value="NZ_BJXK01000010.1"/>
</dbReference>
<dbReference type="PANTHER" id="PTHR13194:SF19">
    <property type="entry name" value="NAD(P)-BINDING ROSSMANN-FOLD SUPERFAMILY PROTEIN"/>
    <property type="match status" value="1"/>
</dbReference>
<dbReference type="InterPro" id="IPR039131">
    <property type="entry name" value="NDUFAF1"/>
</dbReference>
<proteinExistence type="inferred from homology"/>
<dbReference type="PANTHER" id="PTHR13194">
    <property type="entry name" value="COMPLEX I INTERMEDIATE-ASSOCIATED PROTEIN 30"/>
    <property type="match status" value="1"/>
</dbReference>
<sequence>MIDFTQPNEYQQWQVVNDNVMGGISQGRFTFDGNHSRFEGELSLANNGGFSSVNRSIEALSPDKAQVELSFIGDGRTYQLRLSTWKDGDRITYKHEFSTTSDSSQTKSFHLDDFQAVFRGRLITGAPALVAQDIKQIGFLIADKKAGPFSLKLLRIQFTPSELID</sequence>
<dbReference type="OrthoDB" id="442188at2"/>
<evidence type="ECO:0000259" key="2">
    <source>
        <dbReference type="Pfam" id="PF08547"/>
    </source>
</evidence>
<dbReference type="InterPro" id="IPR013857">
    <property type="entry name" value="NADH-UbQ_OxRdtase-assoc_prot30"/>
</dbReference>
<feature type="domain" description="NADH:ubiquinone oxidoreductase intermediate-associated protein 30" evidence="2">
    <location>
        <begin position="2"/>
        <end position="152"/>
    </location>
</feature>
<keyword evidence="4" id="KW-1185">Reference proteome</keyword>
<comment type="caution">
    <text evidence="3">The sequence shown here is derived from an EMBL/GenBank/DDBJ whole genome shotgun (WGS) entry which is preliminary data.</text>
</comment>
<keyword evidence="3" id="KW-0269">Exonuclease</keyword>
<keyword evidence="3" id="KW-0378">Hydrolase</keyword>
<dbReference type="GO" id="GO:0004527">
    <property type="term" value="F:exonuclease activity"/>
    <property type="evidence" value="ECO:0007669"/>
    <property type="project" value="UniProtKB-KW"/>
</dbReference>
<comment type="similarity">
    <text evidence="1">Belongs to the CIA30 family.</text>
</comment>
<keyword evidence="3" id="KW-0540">Nuclease</keyword>
<dbReference type="Proteomes" id="UP000321113">
    <property type="component" value="Unassembled WGS sequence"/>
</dbReference>
<gene>
    <name evidence="3" type="ORF">VSU01S_26300</name>
</gene>
<evidence type="ECO:0000313" key="3">
    <source>
        <dbReference type="EMBL" id="GEM80385.1"/>
    </source>
</evidence>
<evidence type="ECO:0000256" key="1">
    <source>
        <dbReference type="ARBA" id="ARBA00007884"/>
    </source>
</evidence>
<dbReference type="Pfam" id="PF08547">
    <property type="entry name" value="CIA30"/>
    <property type="match status" value="1"/>
</dbReference>
<evidence type="ECO:0000313" key="4">
    <source>
        <dbReference type="Proteomes" id="UP000321113"/>
    </source>
</evidence>
<name>A0A511QSQ3_9VIBR</name>
<dbReference type="AlphaFoldDB" id="A0A511QSQ3"/>
<dbReference type="InterPro" id="IPR008979">
    <property type="entry name" value="Galactose-bd-like_sf"/>
</dbReference>
<dbReference type="EMBL" id="BJXK01000010">
    <property type="protein sequence ID" value="GEM80385.1"/>
    <property type="molecule type" value="Genomic_DNA"/>
</dbReference>
<protein>
    <submittedName>
        <fullName evidence="3">Exonuclease</fullName>
    </submittedName>
</protein>
<dbReference type="SUPFAM" id="SSF49785">
    <property type="entry name" value="Galactose-binding domain-like"/>
    <property type="match status" value="1"/>
</dbReference>
<reference evidence="3 4" key="1">
    <citation type="submission" date="2019-07" db="EMBL/GenBank/DDBJ databases">
        <title>Whole genome shotgun sequence of Vibrio superstes NBRC 103154.</title>
        <authorList>
            <person name="Hosoyama A."/>
            <person name="Uohara A."/>
            <person name="Ohji S."/>
            <person name="Ichikawa N."/>
        </authorList>
    </citation>
    <scope>NUCLEOTIDE SEQUENCE [LARGE SCALE GENOMIC DNA]</scope>
    <source>
        <strain evidence="3 4">NBRC 103154</strain>
    </source>
</reference>
<accession>A0A511QSQ3</accession>
<organism evidence="3 4">
    <name type="scientific">Vibrio superstes NBRC 103154</name>
    <dbReference type="NCBI Taxonomy" id="1219062"/>
    <lineage>
        <taxon>Bacteria</taxon>
        <taxon>Pseudomonadati</taxon>
        <taxon>Pseudomonadota</taxon>
        <taxon>Gammaproteobacteria</taxon>
        <taxon>Vibrionales</taxon>
        <taxon>Vibrionaceae</taxon>
        <taxon>Vibrio</taxon>
    </lineage>
</organism>